<dbReference type="InterPro" id="IPR013783">
    <property type="entry name" value="Ig-like_fold"/>
</dbReference>
<comment type="similarity">
    <text evidence="4">Belongs to the glycosyl hydrolase 13 family. GlgB subfamily.</text>
</comment>
<feature type="binding site" evidence="17">
    <location>
        <begin position="320"/>
        <end position="324"/>
    </location>
    <ligand>
        <name>substrate</name>
    </ligand>
</feature>
<keyword evidence="10 15" id="KW-0326">Glycosidase</keyword>
<keyword evidence="21" id="KW-1185">Reference proteome</keyword>
<dbReference type="Gene3D" id="3.20.20.80">
    <property type="entry name" value="Glycosidases"/>
    <property type="match status" value="1"/>
</dbReference>
<dbReference type="GO" id="GO:0005992">
    <property type="term" value="P:trehalose biosynthetic process"/>
    <property type="evidence" value="ECO:0007669"/>
    <property type="project" value="UniProtKB-UniRule"/>
</dbReference>
<dbReference type="CDD" id="cd02853">
    <property type="entry name" value="E_set_MTHase_like_N"/>
    <property type="match status" value="1"/>
</dbReference>
<feature type="binding site" evidence="17">
    <location>
        <begin position="256"/>
        <end position="261"/>
    </location>
    <ligand>
        <name>substrate</name>
    </ligand>
</feature>
<evidence type="ECO:0000256" key="2">
    <source>
        <dbReference type="ARBA" id="ARBA00004496"/>
    </source>
</evidence>
<dbReference type="InterPro" id="IPR044901">
    <property type="entry name" value="Trehalose_TreZ_E-set_sf"/>
</dbReference>
<evidence type="ECO:0000256" key="7">
    <source>
        <dbReference type="ARBA" id="ARBA00022679"/>
    </source>
</evidence>
<dbReference type="Pfam" id="PF00128">
    <property type="entry name" value="Alpha-amylase"/>
    <property type="match status" value="1"/>
</dbReference>
<dbReference type="Gene3D" id="2.60.40.10">
    <property type="entry name" value="Immunoglobulins"/>
    <property type="match status" value="1"/>
</dbReference>
<dbReference type="UniPathway" id="UPA00299"/>
<keyword evidence="8 15" id="KW-0378">Hydrolase</keyword>
<feature type="active site" description="Nucleophile" evidence="16">
    <location>
        <position position="258"/>
    </location>
</feature>
<accession>K9WIV6</accession>
<evidence type="ECO:0000256" key="16">
    <source>
        <dbReference type="PIRSR" id="PIRSR006337-1"/>
    </source>
</evidence>
<dbReference type="SMART" id="SM00642">
    <property type="entry name" value="Aamy"/>
    <property type="match status" value="1"/>
</dbReference>
<evidence type="ECO:0000256" key="13">
    <source>
        <dbReference type="ARBA" id="ARBA00034013"/>
    </source>
</evidence>
<dbReference type="Pfam" id="PF02806">
    <property type="entry name" value="Alpha-amylase_C"/>
    <property type="match status" value="1"/>
</dbReference>
<evidence type="ECO:0000259" key="19">
    <source>
        <dbReference type="SMART" id="SM00642"/>
    </source>
</evidence>
<evidence type="ECO:0000313" key="20">
    <source>
        <dbReference type="EMBL" id="AFZ19462.1"/>
    </source>
</evidence>
<dbReference type="SUPFAM" id="SSF51445">
    <property type="entry name" value="(Trans)glycosidases"/>
    <property type="match status" value="1"/>
</dbReference>
<evidence type="ECO:0000256" key="12">
    <source>
        <dbReference type="ARBA" id="ARBA00033284"/>
    </source>
</evidence>
<dbReference type="NCBIfam" id="TIGR02402">
    <property type="entry name" value="trehalose_TreZ"/>
    <property type="match status" value="1"/>
</dbReference>
<dbReference type="CDD" id="cd11325">
    <property type="entry name" value="AmyAc_GTHase"/>
    <property type="match status" value="1"/>
</dbReference>
<dbReference type="InterPro" id="IPR014756">
    <property type="entry name" value="Ig_E-set"/>
</dbReference>
<dbReference type="GO" id="GO:0005737">
    <property type="term" value="C:cytoplasm"/>
    <property type="evidence" value="ECO:0007669"/>
    <property type="project" value="UniProtKB-SubCell"/>
</dbReference>
<dbReference type="PANTHER" id="PTHR43651:SF11">
    <property type="entry name" value="MALTO-OLIGOSYLTREHALOSE TREHALOHYDROLASE"/>
    <property type="match status" value="1"/>
</dbReference>
<dbReference type="InterPro" id="IPR006048">
    <property type="entry name" value="A-amylase/branching_C"/>
</dbReference>
<organism evidence="20 21">
    <name type="scientific">Allocoleopsis franciscana PCC 7113</name>
    <dbReference type="NCBI Taxonomy" id="1173027"/>
    <lineage>
        <taxon>Bacteria</taxon>
        <taxon>Bacillati</taxon>
        <taxon>Cyanobacteriota</taxon>
        <taxon>Cyanophyceae</taxon>
        <taxon>Coleofasciculales</taxon>
        <taxon>Coleofasciculaceae</taxon>
        <taxon>Allocoleopsis</taxon>
        <taxon>Allocoleopsis franciscana</taxon>
    </lineage>
</organism>
<reference evidence="20 21" key="1">
    <citation type="submission" date="2012-06" db="EMBL/GenBank/DDBJ databases">
        <title>Finished chromosome of genome of Microcoleus sp. PCC 7113.</title>
        <authorList>
            <consortium name="US DOE Joint Genome Institute"/>
            <person name="Gugger M."/>
            <person name="Coursin T."/>
            <person name="Rippka R."/>
            <person name="Tandeau De Marsac N."/>
            <person name="Huntemann M."/>
            <person name="Wei C.-L."/>
            <person name="Han J."/>
            <person name="Detter J.C."/>
            <person name="Han C."/>
            <person name="Tapia R."/>
            <person name="Chen A."/>
            <person name="Kyrpides N."/>
            <person name="Mavromatis K."/>
            <person name="Markowitz V."/>
            <person name="Szeto E."/>
            <person name="Ivanova N."/>
            <person name="Pagani I."/>
            <person name="Pati A."/>
            <person name="Goodwin L."/>
            <person name="Nordberg H.P."/>
            <person name="Cantor M.N."/>
            <person name="Hua S.X."/>
            <person name="Woyke T."/>
            <person name="Kerfeld C.A."/>
        </authorList>
    </citation>
    <scope>NUCLEOTIDE SEQUENCE [LARGE SCALE GENOMIC DNA]</scope>
    <source>
        <strain evidence="20 21">PCC 7113</strain>
    </source>
</reference>
<evidence type="ECO:0000256" key="4">
    <source>
        <dbReference type="ARBA" id="ARBA00009000"/>
    </source>
</evidence>
<evidence type="ECO:0000256" key="18">
    <source>
        <dbReference type="PIRSR" id="PIRSR006337-3"/>
    </source>
</evidence>
<sequence>MKIGSNYLGEGRCEFTVWAPAHDEVAVQIVSPANRLVPMQKDEQGYFKTLAEGIEPGTLYFYKIAGDDRPDPASHYQPKDVHGPSQVVDHSQMNWTDASWSGIPLEEMIIYELHVGTFTPEGTFEAMISRLRELREFGVNAIEIMPVAQFPGDRNWGYDGAYTYAVQHSYGGPESLKKLVDAAHREGLSVILDVVYNHFGPEGAYYSLYGPYFTEMYKTPWGMAMNFDDKYSDGVRNYFIENALYWFQNYHFDALRLDAIHAIYDLGAKHVLQEMAEKVEAFSQSGGRKLYLIAESDLNDVRVIREKELGGHGMDAQWSDDFHHVLHVLLTGEKRGYYQDFGSVEQLAKVYKDSFIYDWKYAPHRRRYHGSDASDRPGHQFVVCTQNHDQVGNRMLGERLTHLVSFDALKLAAGALLLSPYIPMLFMGEEYGEDSPFLYFVSHTDQDLVEAVRQGRKREFADFHAEGEFIDPFSVDTFAQSTLKWEKRQEGKHKVLLELYQHLIQLRRTVPALKTLEKQNLEASSVEEQQLLFLRRGSSGDQIFCIMNFNKNEVTCKPSTGGIWRKILDSSDEQWMGSGSTLPEKLIREQEVTIAPQSFVLYQLETLAE</sequence>
<evidence type="ECO:0000256" key="5">
    <source>
        <dbReference type="ARBA" id="ARBA00015938"/>
    </source>
</evidence>
<dbReference type="EMBL" id="CP003630">
    <property type="protein sequence ID" value="AFZ19462.1"/>
    <property type="molecule type" value="Genomic_DNA"/>
</dbReference>
<keyword evidence="9" id="KW-0119">Carbohydrate metabolism</keyword>
<name>K9WIV6_9CYAN</name>
<dbReference type="InterPro" id="IPR006047">
    <property type="entry name" value="GH13_cat_dom"/>
</dbReference>
<keyword evidence="6" id="KW-0963">Cytoplasm</keyword>
<evidence type="ECO:0000256" key="17">
    <source>
        <dbReference type="PIRSR" id="PIRSR006337-2"/>
    </source>
</evidence>
<protein>
    <recommendedName>
        <fullName evidence="5 14">Malto-oligosyltrehalose trehalohydrolase</fullName>
        <shortName evidence="15">MTHase</shortName>
        <ecNumber evidence="14 15">3.2.1.141</ecNumber>
    </recommendedName>
    <alternativeName>
        <fullName evidence="12 15">4-alpha-D-((1-&gt;4)-alpha-D-glucano)trehalose trehalohydrolase</fullName>
    </alternativeName>
    <alternativeName>
        <fullName evidence="11 15">Maltooligosyl trehalose trehalohydrolase</fullName>
    </alternativeName>
</protein>
<dbReference type="SUPFAM" id="SSF81296">
    <property type="entry name" value="E set domains"/>
    <property type="match status" value="1"/>
</dbReference>
<dbReference type="RefSeq" id="WP_015183603.1">
    <property type="nucleotide sequence ID" value="NC_019738.1"/>
</dbReference>
<evidence type="ECO:0000256" key="15">
    <source>
        <dbReference type="PIRNR" id="PIRNR006337"/>
    </source>
</evidence>
<feature type="site" description="Transition state stabilizer" evidence="18">
    <location>
        <position position="389"/>
    </location>
</feature>
<gene>
    <name evidence="20" type="ORF">Mic7113_3743</name>
</gene>
<evidence type="ECO:0000313" key="21">
    <source>
        <dbReference type="Proteomes" id="UP000010471"/>
    </source>
</evidence>
<evidence type="ECO:0000256" key="3">
    <source>
        <dbReference type="ARBA" id="ARBA00005199"/>
    </source>
</evidence>
<dbReference type="InterPro" id="IPR013780">
    <property type="entry name" value="Glyco_hydro_b"/>
</dbReference>
<dbReference type="Proteomes" id="UP000010471">
    <property type="component" value="Chromosome"/>
</dbReference>
<dbReference type="STRING" id="1173027.Mic7113_3743"/>
<dbReference type="Gene3D" id="2.60.40.1180">
    <property type="entry name" value="Golgi alpha-mannosidase II"/>
    <property type="match status" value="1"/>
</dbReference>
<dbReference type="SUPFAM" id="SSF51011">
    <property type="entry name" value="Glycosyl hydrolase domain"/>
    <property type="match status" value="1"/>
</dbReference>
<evidence type="ECO:0000256" key="11">
    <source>
        <dbReference type="ARBA" id="ARBA00032057"/>
    </source>
</evidence>
<dbReference type="Gene3D" id="1.10.10.760">
    <property type="entry name" value="E-set domains of sugar-utilizing enzymes"/>
    <property type="match status" value="1"/>
</dbReference>
<evidence type="ECO:0000256" key="6">
    <source>
        <dbReference type="ARBA" id="ARBA00022490"/>
    </source>
</evidence>
<keyword evidence="7" id="KW-0808">Transferase</keyword>
<comment type="catalytic activity">
    <reaction evidence="1">
        <text>Transfers a segment of a (1-&gt;4)-alpha-D-glucan chain to a primary hydroxy group in a similar glucan chain.</text>
        <dbReference type="EC" id="2.4.1.18"/>
    </reaction>
</comment>
<dbReference type="EC" id="3.2.1.141" evidence="14 15"/>
<dbReference type="KEGG" id="mic:Mic7113_3743"/>
<comment type="pathway">
    <text evidence="3 15">Glycan biosynthesis; trehalose biosynthesis.</text>
</comment>
<dbReference type="PATRIC" id="fig|1173027.3.peg.4117"/>
<dbReference type="eggNOG" id="COG0296">
    <property type="taxonomic scope" value="Bacteria"/>
</dbReference>
<dbReference type="AlphaFoldDB" id="K9WIV6"/>
<evidence type="ECO:0000256" key="8">
    <source>
        <dbReference type="ARBA" id="ARBA00022801"/>
    </source>
</evidence>
<feature type="active site" description="Proton donor" evidence="16">
    <location>
        <position position="295"/>
    </location>
</feature>
<dbReference type="InterPro" id="IPR012768">
    <property type="entry name" value="Trehalose_TreZ"/>
</dbReference>
<dbReference type="InterPro" id="IPR017853">
    <property type="entry name" value="GH"/>
</dbReference>
<dbReference type="PANTHER" id="PTHR43651">
    <property type="entry name" value="1,4-ALPHA-GLUCAN-BRANCHING ENZYME"/>
    <property type="match status" value="1"/>
</dbReference>
<dbReference type="PIRSF" id="PIRSF006337">
    <property type="entry name" value="Trehalose_TreZ"/>
    <property type="match status" value="1"/>
</dbReference>
<evidence type="ECO:0000256" key="14">
    <source>
        <dbReference type="NCBIfam" id="TIGR02402"/>
    </source>
</evidence>
<comment type="catalytic activity">
    <reaction evidence="13 15">
        <text>hydrolysis of (1-&gt;4)-alpha-D-glucosidic linkage in 4-alpha-D-[(1-&gt;4)-alpha-D-glucanosyl]n trehalose to yield trehalose and (1-&gt;4)-alpha-D-glucan.</text>
        <dbReference type="EC" id="3.2.1.141"/>
    </reaction>
</comment>
<dbReference type="HOGENOM" id="CLU_020726_2_0_3"/>
<comment type="subcellular location">
    <subcellularLocation>
        <location evidence="2 16">Cytoplasm</location>
    </subcellularLocation>
</comment>
<feature type="domain" description="Glycosyl hydrolase family 13 catalytic" evidence="19">
    <location>
        <begin position="112"/>
        <end position="458"/>
    </location>
</feature>
<feature type="binding site" evidence="17">
    <location>
        <begin position="388"/>
        <end position="393"/>
    </location>
    <ligand>
        <name>substrate</name>
    </ligand>
</feature>
<dbReference type="GO" id="GO:0033942">
    <property type="term" value="F:4-alpha-D-(1-&gt;4)-alpha-D-glucanotrehalose trehalohydrolase activity"/>
    <property type="evidence" value="ECO:0007669"/>
    <property type="project" value="UniProtKB-EC"/>
</dbReference>
<evidence type="ECO:0000256" key="9">
    <source>
        <dbReference type="ARBA" id="ARBA00023277"/>
    </source>
</evidence>
<evidence type="ECO:0000256" key="10">
    <source>
        <dbReference type="ARBA" id="ARBA00023295"/>
    </source>
</evidence>
<evidence type="ECO:0000256" key="1">
    <source>
        <dbReference type="ARBA" id="ARBA00000826"/>
    </source>
</evidence>
<proteinExistence type="inferred from homology"/>
<dbReference type="OrthoDB" id="9800174at2"/>